<protein>
    <submittedName>
        <fullName evidence="3">Uncharacterized protein</fullName>
    </submittedName>
</protein>
<gene>
    <name evidence="3" type="ORF">B296_00053962</name>
</gene>
<accession>A0A426X3F4</accession>
<feature type="compositionally biased region" description="Basic and acidic residues" evidence="1">
    <location>
        <begin position="215"/>
        <end position="224"/>
    </location>
</feature>
<dbReference type="AlphaFoldDB" id="A0A426X3F4"/>
<feature type="region of interest" description="Disordered" evidence="1">
    <location>
        <begin position="211"/>
        <end position="249"/>
    </location>
</feature>
<name>A0A426X3F4_ENSVE</name>
<reference evidence="3 4" key="1">
    <citation type="journal article" date="2014" name="Agronomy (Basel)">
        <title>A Draft Genome Sequence for Ensete ventricosum, the Drought-Tolerant Tree Against Hunger.</title>
        <authorList>
            <person name="Harrison J."/>
            <person name="Moore K.A."/>
            <person name="Paszkiewicz K."/>
            <person name="Jones T."/>
            <person name="Grant M."/>
            <person name="Ambacheew D."/>
            <person name="Muzemil S."/>
            <person name="Studholme D.J."/>
        </authorList>
    </citation>
    <scope>NUCLEOTIDE SEQUENCE [LARGE SCALE GENOMIC DNA]</scope>
</reference>
<evidence type="ECO:0000256" key="1">
    <source>
        <dbReference type="SAM" id="MobiDB-lite"/>
    </source>
</evidence>
<dbReference type="Proteomes" id="UP000287651">
    <property type="component" value="Unassembled WGS sequence"/>
</dbReference>
<evidence type="ECO:0000313" key="4">
    <source>
        <dbReference type="Proteomes" id="UP000287651"/>
    </source>
</evidence>
<organism evidence="3 4">
    <name type="scientific">Ensete ventricosum</name>
    <name type="common">Abyssinian banana</name>
    <name type="synonym">Musa ensete</name>
    <dbReference type="NCBI Taxonomy" id="4639"/>
    <lineage>
        <taxon>Eukaryota</taxon>
        <taxon>Viridiplantae</taxon>
        <taxon>Streptophyta</taxon>
        <taxon>Embryophyta</taxon>
        <taxon>Tracheophyta</taxon>
        <taxon>Spermatophyta</taxon>
        <taxon>Magnoliopsida</taxon>
        <taxon>Liliopsida</taxon>
        <taxon>Zingiberales</taxon>
        <taxon>Musaceae</taxon>
        <taxon>Ensete</taxon>
    </lineage>
</organism>
<comment type="caution">
    <text evidence="3">The sequence shown here is derived from an EMBL/GenBank/DDBJ whole genome shotgun (WGS) entry which is preliminary data.</text>
</comment>
<sequence>MAPPAIVEVATDVRLEILGRDYGMHHDQSWPGDALGSPCSWRVRFYRIVGFVVFVASNHHVRPQVLDDPLGSPEVEVLSSSSWGMTPTDAKVLKALIDMRSYESEMVGILWGILYSSRAIKDMTEAWLVEARIGLASRGTTHFASYFTVLYWFGGLTFYYCLVDMFDLLRVKGRSAGRTLNRPTPPPSTEVPVGATEKRVVVAREKHPTVMSEKYPGKGDSELPRKKKKAHRTEGKKPTREVVESPNCPPTVRELCEEKELRSGVGPKAMAATELGAELEWLKAALRESDQYCKDLELAADSTRGELKDLQDLRCWLEDEVLMLA</sequence>
<keyword evidence="2" id="KW-0812">Transmembrane</keyword>
<keyword evidence="2" id="KW-0472">Membrane</keyword>
<evidence type="ECO:0000256" key="2">
    <source>
        <dbReference type="SAM" id="Phobius"/>
    </source>
</evidence>
<proteinExistence type="predicted"/>
<evidence type="ECO:0000313" key="3">
    <source>
        <dbReference type="EMBL" id="RRT34001.1"/>
    </source>
</evidence>
<keyword evidence="2" id="KW-1133">Transmembrane helix</keyword>
<feature type="compositionally biased region" description="Basic and acidic residues" evidence="1">
    <location>
        <begin position="232"/>
        <end position="243"/>
    </location>
</feature>
<dbReference type="EMBL" id="AMZH03027775">
    <property type="protein sequence ID" value="RRT34001.1"/>
    <property type="molecule type" value="Genomic_DNA"/>
</dbReference>
<feature type="transmembrane region" description="Helical" evidence="2">
    <location>
        <begin position="143"/>
        <end position="162"/>
    </location>
</feature>